<evidence type="ECO:0000313" key="2">
    <source>
        <dbReference type="Proteomes" id="UP000199643"/>
    </source>
</evidence>
<dbReference type="Proteomes" id="UP000199643">
    <property type="component" value="Unassembled WGS sequence"/>
</dbReference>
<evidence type="ECO:0000313" key="1">
    <source>
        <dbReference type="EMBL" id="SDG34889.1"/>
    </source>
</evidence>
<dbReference type="RefSeq" id="WP_244155626.1">
    <property type="nucleotide sequence ID" value="NZ_FNCH01000005.1"/>
</dbReference>
<proteinExistence type="predicted"/>
<name>A0A1G7TJP9_9SPHI</name>
<sequence>MATVKFFLGIICFALAGSYSLPGSGSVNLLQGPTLADRQKLLQVAEKELGVRELSGNNDGPRVTAYLSYVHVPEGSAWCAAFVSWVFGQAGYPAPRTAWSPALFPLSKRTQEIRPAMVFGIYFSHLKRIAHCGLVDGQDGDWLVTIEGNTNRAGSREGDGVYRKRRHLKAVKYFADWMKRKGGDDEN</sequence>
<organism evidence="1 2">
    <name type="scientific">Pedobacter terrae</name>
    <dbReference type="NCBI Taxonomy" id="405671"/>
    <lineage>
        <taxon>Bacteria</taxon>
        <taxon>Pseudomonadati</taxon>
        <taxon>Bacteroidota</taxon>
        <taxon>Sphingobacteriia</taxon>
        <taxon>Sphingobacteriales</taxon>
        <taxon>Sphingobacteriaceae</taxon>
        <taxon>Pedobacter</taxon>
    </lineage>
</organism>
<dbReference type="Gene3D" id="3.90.1720.10">
    <property type="entry name" value="endopeptidase domain like (from Nostoc punctiforme)"/>
    <property type="match status" value="1"/>
</dbReference>
<keyword evidence="2" id="KW-1185">Reference proteome</keyword>
<accession>A0A1G7TJP9</accession>
<dbReference type="AlphaFoldDB" id="A0A1G7TJP9"/>
<protein>
    <recommendedName>
        <fullName evidence="3">Peptidoglycan-binding protein</fullName>
    </recommendedName>
</protein>
<evidence type="ECO:0008006" key="3">
    <source>
        <dbReference type="Google" id="ProtNLM"/>
    </source>
</evidence>
<reference evidence="2" key="1">
    <citation type="submission" date="2016-10" db="EMBL/GenBank/DDBJ databases">
        <authorList>
            <person name="Varghese N."/>
            <person name="Submissions S."/>
        </authorList>
    </citation>
    <scope>NUCLEOTIDE SEQUENCE [LARGE SCALE GENOMIC DNA]</scope>
    <source>
        <strain evidence="2">DSM 17933</strain>
    </source>
</reference>
<gene>
    <name evidence="1" type="ORF">SAMN05421827_105239</name>
</gene>
<dbReference type="STRING" id="405671.SAMN05421827_105239"/>
<dbReference type="EMBL" id="FNCH01000005">
    <property type="protein sequence ID" value="SDG34889.1"/>
    <property type="molecule type" value="Genomic_DNA"/>
</dbReference>